<gene>
    <name evidence="1" type="ORF">WDJ61_02500</name>
</gene>
<evidence type="ECO:0000313" key="1">
    <source>
        <dbReference type="EMBL" id="WXB93544.1"/>
    </source>
</evidence>
<keyword evidence="2" id="KW-1185">Reference proteome</keyword>
<dbReference type="RefSeq" id="WP_338752912.1">
    <property type="nucleotide sequence ID" value="NZ_CP147404.1"/>
</dbReference>
<evidence type="ECO:0000313" key="2">
    <source>
        <dbReference type="Proteomes" id="UP001387364"/>
    </source>
</evidence>
<name>A0ABZ2N7K5_9BACI</name>
<dbReference type="Proteomes" id="UP001387364">
    <property type="component" value="Chromosome"/>
</dbReference>
<sequence>MGFLESATKKEEYPISISAVRGNQFGQIVYSAQTTAENILAIFEVDPSVQRELNSEQVGSLSTYILSRLLENEHTIYFPPFVFSARGHGKYVEEELMYKLTLNNRMAVLDGQHRLRALESVADRLKSSANHQDRQLYEKLIKVPLSLQIYEGLTIEKEQQLFTDINAKSTRVGANLIKYYDEDNITSKLMREVVHYHPTISVDSFELRKNQTRRKLMTGLTVYKLIVMLHSGRVISNHENYEFEVSEYEELFKKINKFLILLTKYMPSNAYKREESIYLNQSVLIGLVKVISKISPDQWDHFFSNVVVSYDWSHRNKDFHRVRIPYNRQTCRFRLSPGSKVIKTIDTILTQKAKKGGYLVV</sequence>
<accession>A0ABZ2N7K5</accession>
<dbReference type="NCBIfam" id="TIGR03187">
    <property type="entry name" value="DGQHR"/>
    <property type="match status" value="1"/>
</dbReference>
<dbReference type="InterPro" id="IPR017642">
    <property type="entry name" value="DNA_S_mod_DndB"/>
</dbReference>
<protein>
    <submittedName>
        <fullName evidence="1">DNA sulfur modification protein DndB</fullName>
    </submittedName>
</protein>
<organism evidence="1 2">
    <name type="scientific">Bacillus kandeliae</name>
    <dbReference type="NCBI Taxonomy" id="3129297"/>
    <lineage>
        <taxon>Bacteria</taxon>
        <taxon>Bacillati</taxon>
        <taxon>Bacillota</taxon>
        <taxon>Bacilli</taxon>
        <taxon>Bacillales</taxon>
        <taxon>Bacillaceae</taxon>
        <taxon>Bacillus</taxon>
    </lineage>
</organism>
<reference evidence="1 2" key="1">
    <citation type="submission" date="2024-02" db="EMBL/GenBank/DDBJ databases">
        <title>Seven novel Bacillus-like species.</title>
        <authorList>
            <person name="Liu G."/>
        </authorList>
    </citation>
    <scope>NUCLEOTIDE SEQUENCE [LARGE SCALE GENOMIC DNA]</scope>
    <source>
        <strain evidence="1 2">FJAT-52991</strain>
    </source>
</reference>
<proteinExistence type="predicted"/>
<dbReference type="InterPro" id="IPR017601">
    <property type="entry name" value="DGQHR-contain_dom"/>
</dbReference>
<dbReference type="CDD" id="cd16414">
    <property type="entry name" value="dndB_like"/>
    <property type="match status" value="1"/>
</dbReference>
<dbReference type="EMBL" id="CP147404">
    <property type="protein sequence ID" value="WXB93544.1"/>
    <property type="molecule type" value="Genomic_DNA"/>
</dbReference>
<dbReference type="Pfam" id="PF14072">
    <property type="entry name" value="DndB"/>
    <property type="match status" value="1"/>
</dbReference>